<dbReference type="Proteomes" id="UP000789752">
    <property type="component" value="Unassembled WGS sequence"/>
</dbReference>
<sequence>MFLTTGQGVTRSRAIAHVRITCLSTSPSGLTGQSRYGCIKTFYDFFP</sequence>
<evidence type="ECO:0000313" key="1">
    <source>
        <dbReference type="EMBL" id="CAG4887893.1"/>
    </source>
</evidence>
<keyword evidence="2" id="KW-1185">Reference proteome</keyword>
<protein>
    <submittedName>
        <fullName evidence="1">Uncharacterized protein</fullName>
    </submittedName>
</protein>
<reference evidence="1 2" key="1">
    <citation type="submission" date="2021-04" db="EMBL/GenBank/DDBJ databases">
        <authorList>
            <person name="Vanwijnsberghe S."/>
        </authorList>
    </citation>
    <scope>NUCLEOTIDE SEQUENCE [LARGE SCALE GENOMIC DNA]</scope>
    <source>
        <strain evidence="1 2">LMG 32171</strain>
    </source>
</reference>
<comment type="caution">
    <text evidence="1">The sequence shown here is derived from an EMBL/GenBank/DDBJ whole genome shotgun (WGS) entry which is preliminary data.</text>
</comment>
<evidence type="ECO:0000313" key="2">
    <source>
        <dbReference type="Proteomes" id="UP000789752"/>
    </source>
</evidence>
<name>A0ABM8TY60_9BURK</name>
<accession>A0ABM8TY60</accession>
<dbReference type="EMBL" id="CAJQYY010000002">
    <property type="protein sequence ID" value="CAG4887893.1"/>
    <property type="molecule type" value="Genomic_DNA"/>
</dbReference>
<proteinExistence type="predicted"/>
<organism evidence="1 2">
    <name type="scientific">Paraburkholderia gardini</name>
    <dbReference type="NCBI Taxonomy" id="2823469"/>
    <lineage>
        <taxon>Bacteria</taxon>
        <taxon>Pseudomonadati</taxon>
        <taxon>Pseudomonadota</taxon>
        <taxon>Betaproteobacteria</taxon>
        <taxon>Burkholderiales</taxon>
        <taxon>Burkholderiaceae</taxon>
        <taxon>Paraburkholderia</taxon>
    </lineage>
</organism>
<gene>
    <name evidence="1" type="ORF">R54767_00431</name>
</gene>